<feature type="non-terminal residue" evidence="1">
    <location>
        <position position="205"/>
    </location>
</feature>
<evidence type="ECO:0000313" key="1">
    <source>
        <dbReference type="EMBL" id="MEM5405390.1"/>
    </source>
</evidence>
<sequence length="205" mass="21026">MMRRHASRAECAAASIARLLRAAVLVGIGAGFAGCGHSPPTRYVTLNATPAQAPLATAAMAPVQLSAVHIPAVLDRPEVVTHVAPNRLAVDDNDRWGAPLAQMMRSTLAQDLLPRLPAGAFVFPDAPAPAGTRTLVVTVLDCNASAGGTLTLQVAWTLLAGQPARTTLTQQAALSAPVEGHDAAAQAAALSRVLGELADRIAAWG</sequence>
<name>A0ACC6RX76_9BURK</name>
<comment type="caution">
    <text evidence="1">The sequence shown here is derived from an EMBL/GenBank/DDBJ whole genome shotgun (WGS) entry which is preliminary data.</text>
</comment>
<organism evidence="1 2">
    <name type="scientific">Paraburkholderia unamae</name>
    <dbReference type="NCBI Taxonomy" id="219649"/>
    <lineage>
        <taxon>Bacteria</taxon>
        <taxon>Pseudomonadati</taxon>
        <taxon>Pseudomonadota</taxon>
        <taxon>Betaproteobacteria</taxon>
        <taxon>Burkholderiales</taxon>
        <taxon>Burkholderiaceae</taxon>
        <taxon>Paraburkholderia</taxon>
    </lineage>
</organism>
<protein>
    <submittedName>
        <fullName evidence="1">PqiC family protein</fullName>
    </submittedName>
</protein>
<gene>
    <name evidence="1" type="ORF">VSR83_36195</name>
</gene>
<proteinExistence type="predicted"/>
<keyword evidence="2" id="KW-1185">Reference proteome</keyword>
<dbReference type="Proteomes" id="UP001392318">
    <property type="component" value="Unassembled WGS sequence"/>
</dbReference>
<accession>A0ACC6RX76</accession>
<reference evidence="1" key="1">
    <citation type="submission" date="2024-01" db="EMBL/GenBank/DDBJ databases">
        <title>The diversity of rhizobia nodulating Mimosa spp. in eleven states of Brazil covering several biomes is determined by host plant, location, and edaphic factors.</title>
        <authorList>
            <person name="Rouws L."/>
            <person name="Barauna A."/>
            <person name="Beukes C."/>
            <person name="De Faria S.M."/>
            <person name="Gross E."/>
            <person name="Dos Reis Junior F.B."/>
            <person name="Simon M."/>
            <person name="Maluk M."/>
            <person name="Odee D.W."/>
            <person name="Kenicer G."/>
            <person name="Young J.P.W."/>
            <person name="Reis V.M."/>
            <person name="Zilli J."/>
            <person name="James E.K."/>
        </authorList>
    </citation>
    <scope>NUCLEOTIDE SEQUENCE</scope>
    <source>
        <strain evidence="1">JPY452</strain>
    </source>
</reference>
<dbReference type="EMBL" id="JAYMRU010000041">
    <property type="protein sequence ID" value="MEM5405390.1"/>
    <property type="molecule type" value="Genomic_DNA"/>
</dbReference>
<evidence type="ECO:0000313" key="2">
    <source>
        <dbReference type="Proteomes" id="UP001392318"/>
    </source>
</evidence>